<evidence type="ECO:0000313" key="2">
    <source>
        <dbReference type="EMBL" id="KAF2574916.1"/>
    </source>
</evidence>
<accession>A0A8S9J0S3</accession>
<feature type="transmembrane region" description="Helical" evidence="1">
    <location>
        <begin position="94"/>
        <end position="114"/>
    </location>
</feature>
<name>A0A8S9J0S3_BRACR</name>
<dbReference type="AlphaFoldDB" id="A0A8S9J0S3"/>
<dbReference type="InterPro" id="IPR052370">
    <property type="entry name" value="Meta-cleavage_hydrolase"/>
</dbReference>
<dbReference type="InterPro" id="IPR029058">
    <property type="entry name" value="AB_hydrolase_fold"/>
</dbReference>
<gene>
    <name evidence="2" type="ORF">F2Q70_00001727</name>
</gene>
<keyword evidence="1" id="KW-0812">Transmembrane</keyword>
<dbReference type="Gene3D" id="3.40.50.1820">
    <property type="entry name" value="alpha/beta hydrolase"/>
    <property type="match status" value="1"/>
</dbReference>
<keyword evidence="1" id="KW-0472">Membrane</keyword>
<protein>
    <submittedName>
        <fullName evidence="2">Uncharacterized protein</fullName>
    </submittedName>
</protein>
<keyword evidence="1" id="KW-1133">Transmembrane helix</keyword>
<proteinExistence type="predicted"/>
<evidence type="ECO:0000256" key="1">
    <source>
        <dbReference type="SAM" id="Phobius"/>
    </source>
</evidence>
<reference evidence="2" key="1">
    <citation type="submission" date="2019-12" db="EMBL/GenBank/DDBJ databases">
        <title>Genome sequencing and annotation of Brassica cretica.</title>
        <authorList>
            <person name="Studholme D.J."/>
            <person name="Sarris P.F."/>
        </authorList>
    </citation>
    <scope>NUCLEOTIDE SEQUENCE</scope>
    <source>
        <strain evidence="2">PFS-102/07</strain>
        <tissue evidence="2">Leaf</tissue>
    </source>
</reference>
<dbReference type="PANTHER" id="PTHR43139:SF28">
    <property type="entry name" value="ALPHA_BETA-HYDROLASES SUPERFAMILY PROTEIN"/>
    <property type="match status" value="1"/>
</dbReference>
<organism evidence="2">
    <name type="scientific">Brassica cretica</name>
    <name type="common">Mustard</name>
    <dbReference type="NCBI Taxonomy" id="69181"/>
    <lineage>
        <taxon>Eukaryota</taxon>
        <taxon>Viridiplantae</taxon>
        <taxon>Streptophyta</taxon>
        <taxon>Embryophyta</taxon>
        <taxon>Tracheophyta</taxon>
        <taxon>Spermatophyta</taxon>
        <taxon>Magnoliopsida</taxon>
        <taxon>eudicotyledons</taxon>
        <taxon>Gunneridae</taxon>
        <taxon>Pentapetalae</taxon>
        <taxon>rosids</taxon>
        <taxon>malvids</taxon>
        <taxon>Brassicales</taxon>
        <taxon>Brassicaceae</taxon>
        <taxon>Brassiceae</taxon>
        <taxon>Brassica</taxon>
    </lineage>
</organism>
<dbReference type="SUPFAM" id="SSF53474">
    <property type="entry name" value="alpha/beta-Hydrolases"/>
    <property type="match status" value="1"/>
</dbReference>
<dbReference type="EMBL" id="QGKY02001015">
    <property type="protein sequence ID" value="KAF2574916.1"/>
    <property type="molecule type" value="Genomic_DNA"/>
</dbReference>
<dbReference type="PANTHER" id="PTHR43139">
    <property type="entry name" value="SI:DKEY-122A22.2"/>
    <property type="match status" value="1"/>
</dbReference>
<sequence length="245" mass="27537">MGDRVRGFPKRCRCGEAVEWYHTFKWTDISMLEEIEDLIEKVENIEGTSATLQKGFNACENELENLALETRVCETVVEKEIGDCKMQLRSLKNIVVVAIVVGTSYGGFVAYNMAKMMPGKVEKVVLASSGVNLRRSDNEAFIARAKCHGIVEVMLPSSAADLRRLSGMISSRKLDFLPDFVLNDFCQDWYHTFKCTDISMLEEIEDLIEKVENIKGISATLQKGFNACENELENLALKTRVCETG</sequence>
<comment type="caution">
    <text evidence="2">The sequence shown here is derived from an EMBL/GenBank/DDBJ whole genome shotgun (WGS) entry which is preliminary data.</text>
</comment>